<accession>A0A1D8TV07</accession>
<evidence type="ECO:0000256" key="5">
    <source>
        <dbReference type="ARBA" id="ARBA00022741"/>
    </source>
</evidence>
<evidence type="ECO:0000256" key="4">
    <source>
        <dbReference type="ARBA" id="ARBA00022723"/>
    </source>
</evidence>
<feature type="binding site" evidence="9">
    <location>
        <begin position="412"/>
        <end position="414"/>
    </location>
    <ligand>
        <name>GTP</name>
        <dbReference type="ChEBI" id="CHEBI:37565"/>
    </ligand>
</feature>
<name>A0A1D8TV07_9CYAN</name>
<dbReference type="NCBIfam" id="NF002223">
    <property type="entry name" value="PRK01117.1"/>
    <property type="match status" value="1"/>
</dbReference>
<dbReference type="InterPro" id="IPR027417">
    <property type="entry name" value="P-loop_NTPase"/>
</dbReference>
<dbReference type="PANTHER" id="PTHR11846:SF0">
    <property type="entry name" value="ADENYLOSUCCINATE SYNTHETASE"/>
    <property type="match status" value="1"/>
</dbReference>
<evidence type="ECO:0000256" key="7">
    <source>
        <dbReference type="ARBA" id="ARBA00022842"/>
    </source>
</evidence>
<feature type="active site" evidence="10">
    <location>
        <position position="139"/>
    </location>
</feature>
<dbReference type="FunFam" id="1.10.300.10:FF:000001">
    <property type="entry name" value="Adenylosuccinate synthetase"/>
    <property type="match status" value="1"/>
</dbReference>
<sequence length="446" mass="48497">MANVVVIGAQWGDEGKGKITDLLSRSADVVVRYQGGVNAGHTVVVQGQTFKLHLIPSGILYPDTECIIGSGTVIDPEVLIAELDQLEALGISTKNLLISNIAHVTMPYHRLIDQASEERRGTQKIGTTGRGIGPTYADKSERAGIRIIDLMDSEVLVEKLTWTINYKNAILDKLYNLPPLDPATVIKQYQEYAERLGSYVVDSSLKIYEAIEQKRNILFEGAQGTLLDLDHGTYPFVTSSNPVAGGACVGAGVGPTMIDRVIGVAKAYTTRVGEGPFPTEIHTREGELLCELGSEFGTTTGRRRRCGWFDAVIGRYAVRINGLDCLAITKLDVLDTFEEIKVCVAYEIDGEISREFPSSTSVFSRCQAVYKTLSGWQKSTAECRSLEDLPTEALDYLKFLAELMKVPIAVVSLGASRDQTIIVEDPIHGPKRALLDASGTPITSGV</sequence>
<evidence type="ECO:0000256" key="6">
    <source>
        <dbReference type="ARBA" id="ARBA00022755"/>
    </source>
</evidence>
<keyword evidence="3 9" id="KW-0436">Ligase</keyword>
<feature type="binding site" evidence="9">
    <location>
        <position position="142"/>
    </location>
    <ligand>
        <name>IMP</name>
        <dbReference type="ChEBI" id="CHEBI:58053"/>
        <note>ligand shared between dimeric partners</note>
    </ligand>
</feature>
<dbReference type="SMART" id="SM00788">
    <property type="entry name" value="Adenylsucc_synt"/>
    <property type="match status" value="1"/>
</dbReference>
<feature type="binding site" description="in other chain" evidence="9">
    <location>
        <position position="128"/>
    </location>
    <ligand>
        <name>IMP</name>
        <dbReference type="ChEBI" id="CHEBI:58053"/>
        <note>ligand shared between dimeric partners</note>
    </ligand>
</feature>
<dbReference type="InterPro" id="IPR042109">
    <property type="entry name" value="Adenylosuccinate_synth_dom1"/>
</dbReference>
<keyword evidence="5 9" id="KW-0547">Nucleotide-binding</keyword>
<proteinExistence type="inferred from homology"/>
<dbReference type="FunFam" id="3.90.170.10:FF:000001">
    <property type="entry name" value="Adenylosuccinate synthetase"/>
    <property type="match status" value="1"/>
</dbReference>
<dbReference type="GO" id="GO:0044208">
    <property type="term" value="P:'de novo' AMP biosynthetic process"/>
    <property type="evidence" value="ECO:0007669"/>
    <property type="project" value="UniProtKB-UniRule"/>
</dbReference>
<feature type="binding site" description="in other chain" evidence="9">
    <location>
        <position position="223"/>
    </location>
    <ligand>
        <name>IMP</name>
        <dbReference type="ChEBI" id="CHEBI:58053"/>
        <note>ligand shared between dimeric partners</note>
    </ligand>
</feature>
<dbReference type="GO" id="GO:0046040">
    <property type="term" value="P:IMP metabolic process"/>
    <property type="evidence" value="ECO:0007669"/>
    <property type="project" value="TreeGrafter"/>
</dbReference>
<evidence type="ECO:0000256" key="3">
    <source>
        <dbReference type="ARBA" id="ARBA00022598"/>
    </source>
</evidence>
<feature type="active site" description="Proton acceptor" evidence="9">
    <location>
        <position position="13"/>
    </location>
</feature>
<dbReference type="GO" id="GO:0004019">
    <property type="term" value="F:adenylosuccinate synthase activity"/>
    <property type="evidence" value="ECO:0007669"/>
    <property type="project" value="UniProtKB-UniRule"/>
</dbReference>
<feature type="binding site" evidence="9">
    <location>
        <position position="13"/>
    </location>
    <ligand>
        <name>Mg(2+)</name>
        <dbReference type="ChEBI" id="CHEBI:18420"/>
    </ligand>
</feature>
<evidence type="ECO:0000313" key="13">
    <source>
        <dbReference type="Proteomes" id="UP000177870"/>
    </source>
</evidence>
<dbReference type="Gene3D" id="3.40.440.10">
    <property type="entry name" value="Adenylosuccinate Synthetase, subunit A, domain 1"/>
    <property type="match status" value="1"/>
</dbReference>
<dbReference type="InterPro" id="IPR042111">
    <property type="entry name" value="Adenylosuccinate_synth_dom3"/>
</dbReference>
<dbReference type="GO" id="GO:0005525">
    <property type="term" value="F:GTP binding"/>
    <property type="evidence" value="ECO:0007669"/>
    <property type="project" value="UniProtKB-UniRule"/>
</dbReference>
<dbReference type="RefSeq" id="WP_070393928.1">
    <property type="nucleotide sequence ID" value="NZ_CP017599.1"/>
</dbReference>
<feature type="binding site" evidence="9">
    <location>
        <begin position="40"/>
        <end position="42"/>
    </location>
    <ligand>
        <name>GTP</name>
        <dbReference type="ChEBI" id="CHEBI:37565"/>
    </ligand>
</feature>
<feature type="binding site" evidence="9">
    <location>
        <position position="304"/>
    </location>
    <ligand>
        <name>GTP</name>
        <dbReference type="ChEBI" id="CHEBI:37565"/>
    </ligand>
</feature>
<gene>
    <name evidence="9" type="primary">purA</name>
    <name evidence="12" type="ORF">BJP34_20400</name>
</gene>
<evidence type="ECO:0000313" key="12">
    <source>
        <dbReference type="EMBL" id="AOX01490.1"/>
    </source>
</evidence>
<comment type="catalytic activity">
    <reaction evidence="9 11">
        <text>IMP + L-aspartate + GTP = N(6)-(1,2-dicarboxyethyl)-AMP + GDP + phosphate + 2 H(+)</text>
        <dbReference type="Rhea" id="RHEA:15753"/>
        <dbReference type="ChEBI" id="CHEBI:15378"/>
        <dbReference type="ChEBI" id="CHEBI:29991"/>
        <dbReference type="ChEBI" id="CHEBI:37565"/>
        <dbReference type="ChEBI" id="CHEBI:43474"/>
        <dbReference type="ChEBI" id="CHEBI:57567"/>
        <dbReference type="ChEBI" id="CHEBI:58053"/>
        <dbReference type="ChEBI" id="CHEBI:58189"/>
        <dbReference type="EC" id="6.3.4.4"/>
    </reaction>
</comment>
<dbReference type="UniPathway" id="UPA00075">
    <property type="reaction ID" value="UER00335"/>
</dbReference>
<feature type="binding site" evidence="9">
    <location>
        <begin position="298"/>
        <end position="304"/>
    </location>
    <ligand>
        <name>substrate</name>
    </ligand>
</feature>
<feature type="active site" description="Proton donor" evidence="9">
    <location>
        <position position="41"/>
    </location>
</feature>
<dbReference type="InterPro" id="IPR001114">
    <property type="entry name" value="Adenylosuccinate_synthetase"/>
</dbReference>
<dbReference type="AlphaFoldDB" id="A0A1D8TV07"/>
<evidence type="ECO:0000256" key="8">
    <source>
        <dbReference type="ARBA" id="ARBA00023134"/>
    </source>
</evidence>
<evidence type="ECO:0000256" key="1">
    <source>
        <dbReference type="ARBA" id="ARBA00011738"/>
    </source>
</evidence>
<dbReference type="InterPro" id="IPR042110">
    <property type="entry name" value="Adenylosuccinate_synth_dom2"/>
</dbReference>
<dbReference type="SUPFAM" id="SSF52540">
    <property type="entry name" value="P-loop containing nucleoside triphosphate hydrolases"/>
    <property type="match status" value="1"/>
</dbReference>
<keyword evidence="7 9" id="KW-0460">Magnesium</keyword>
<comment type="subcellular location">
    <subcellularLocation>
        <location evidence="9">Cytoplasm</location>
    </subcellularLocation>
</comment>
<feature type="binding site" description="in other chain" evidence="9">
    <location>
        <position position="302"/>
    </location>
    <ligand>
        <name>IMP</name>
        <dbReference type="ChEBI" id="CHEBI:58053"/>
        <note>ligand shared between dimeric partners</note>
    </ligand>
</feature>
<dbReference type="PANTHER" id="PTHR11846">
    <property type="entry name" value="ADENYLOSUCCINATE SYNTHETASE"/>
    <property type="match status" value="1"/>
</dbReference>
<keyword evidence="2 9" id="KW-0963">Cytoplasm</keyword>
<dbReference type="Pfam" id="PF00709">
    <property type="entry name" value="Adenylsucc_synt"/>
    <property type="match status" value="1"/>
</dbReference>
<feature type="binding site" description="in other chain" evidence="9">
    <location>
        <begin position="38"/>
        <end position="41"/>
    </location>
    <ligand>
        <name>IMP</name>
        <dbReference type="ChEBI" id="CHEBI:58053"/>
        <note>ligand shared between dimeric partners</note>
    </ligand>
</feature>
<dbReference type="PROSITE" id="PS00513">
    <property type="entry name" value="ADENYLOSUCCIN_SYN_2"/>
    <property type="match status" value="1"/>
</dbReference>
<keyword evidence="8 9" id="KW-0342">GTP-binding</keyword>
<dbReference type="KEGG" id="mpro:BJP34_20400"/>
<organism evidence="12 13">
    <name type="scientific">Moorena producens PAL-8-15-08-1</name>
    <dbReference type="NCBI Taxonomy" id="1458985"/>
    <lineage>
        <taxon>Bacteria</taxon>
        <taxon>Bacillati</taxon>
        <taxon>Cyanobacteriota</taxon>
        <taxon>Cyanophyceae</taxon>
        <taxon>Coleofasciculales</taxon>
        <taxon>Coleofasciculaceae</taxon>
        <taxon>Moorena</taxon>
    </lineage>
</organism>
<dbReference type="EC" id="6.3.4.4" evidence="9 11"/>
<dbReference type="GO" id="GO:0000287">
    <property type="term" value="F:magnesium ion binding"/>
    <property type="evidence" value="ECO:0007669"/>
    <property type="project" value="UniProtKB-UniRule"/>
</dbReference>
<feature type="binding site" evidence="9">
    <location>
        <position position="40"/>
    </location>
    <ligand>
        <name>Mg(2+)</name>
        <dbReference type="ChEBI" id="CHEBI:18420"/>
    </ligand>
</feature>
<reference evidence="13" key="1">
    <citation type="submission" date="2016-10" db="EMBL/GenBank/DDBJ databases">
        <title>Comparative genomics uncovers the prolific and rare metabolic potential of the cyanobacterial genus Moorea.</title>
        <authorList>
            <person name="Leao T."/>
            <person name="Castelao G."/>
            <person name="Korobeynikov A."/>
            <person name="Monroe E.A."/>
            <person name="Podell S."/>
            <person name="Glukhov E."/>
            <person name="Allen E."/>
            <person name="Gerwick W.H."/>
            <person name="Gerwick L."/>
        </authorList>
    </citation>
    <scope>NUCLEOTIDE SEQUENCE [LARGE SCALE GENOMIC DNA]</scope>
    <source>
        <strain evidence="13">PAL-8-15-08-1</strain>
    </source>
</reference>
<feature type="binding site" evidence="9">
    <location>
        <begin position="330"/>
        <end position="332"/>
    </location>
    <ligand>
        <name>GTP</name>
        <dbReference type="ChEBI" id="CHEBI:37565"/>
    </ligand>
</feature>
<dbReference type="Proteomes" id="UP000177870">
    <property type="component" value="Chromosome"/>
</dbReference>
<dbReference type="CDD" id="cd03108">
    <property type="entry name" value="AdSS"/>
    <property type="match status" value="1"/>
</dbReference>
<feature type="binding site" description="in other chain" evidence="9">
    <location>
        <position position="238"/>
    </location>
    <ligand>
        <name>IMP</name>
        <dbReference type="ChEBI" id="CHEBI:58053"/>
        <note>ligand shared between dimeric partners</note>
    </ligand>
</feature>
<dbReference type="InterPro" id="IPR018220">
    <property type="entry name" value="Adenylosuccin_syn_GTP-bd"/>
</dbReference>
<evidence type="ECO:0000256" key="2">
    <source>
        <dbReference type="ARBA" id="ARBA00022490"/>
    </source>
</evidence>
<dbReference type="Gene3D" id="3.90.170.10">
    <property type="entry name" value="Adenylosuccinate Synthetase, subunit A, domain 3"/>
    <property type="match status" value="1"/>
</dbReference>
<dbReference type="Gene3D" id="1.10.300.10">
    <property type="entry name" value="Adenylosuccinate Synthetase, subunit A, domain 2"/>
    <property type="match status" value="1"/>
</dbReference>
<protein>
    <recommendedName>
        <fullName evidence="9 11">Adenylosuccinate synthetase</fullName>
        <shortName evidence="9">AMPSase</shortName>
        <shortName evidence="9">AdSS</shortName>
        <ecNumber evidence="9 11">6.3.4.4</ecNumber>
    </recommendedName>
    <alternativeName>
        <fullName evidence="9">IMP--aspartate ligase</fullName>
    </alternativeName>
</protein>
<evidence type="ECO:0000256" key="10">
    <source>
        <dbReference type="PROSITE-ProRule" id="PRU10134"/>
    </source>
</evidence>
<dbReference type="OrthoDB" id="9807553at2"/>
<keyword evidence="6 9" id="KW-0658">Purine biosynthesis</keyword>
<feature type="binding site" description="in other chain" evidence="9">
    <location>
        <begin position="13"/>
        <end position="16"/>
    </location>
    <ligand>
        <name>IMP</name>
        <dbReference type="ChEBI" id="CHEBI:58053"/>
        <note>ligand shared between dimeric partners</note>
    </ligand>
</feature>
<evidence type="ECO:0000256" key="9">
    <source>
        <dbReference type="HAMAP-Rule" id="MF_00011"/>
    </source>
</evidence>
<keyword evidence="4 9" id="KW-0479">Metal-binding</keyword>
<dbReference type="NCBIfam" id="TIGR00184">
    <property type="entry name" value="purA"/>
    <property type="match status" value="1"/>
</dbReference>
<dbReference type="GO" id="GO:0005737">
    <property type="term" value="C:cytoplasm"/>
    <property type="evidence" value="ECO:0007669"/>
    <property type="project" value="UniProtKB-SubCell"/>
</dbReference>
<feature type="binding site" evidence="9">
    <location>
        <begin position="12"/>
        <end position="18"/>
    </location>
    <ligand>
        <name>GTP</name>
        <dbReference type="ChEBI" id="CHEBI:37565"/>
    </ligand>
</feature>
<comment type="similarity">
    <text evidence="9 11">Belongs to the adenylosuccinate synthetase family.</text>
</comment>
<comment type="cofactor">
    <cofactor evidence="9">
        <name>Mg(2+)</name>
        <dbReference type="ChEBI" id="CHEBI:18420"/>
    </cofactor>
    <text evidence="9">Binds 1 Mg(2+) ion per subunit.</text>
</comment>
<dbReference type="STRING" id="1458985.BJP34_20400"/>
<dbReference type="PROSITE" id="PS01266">
    <property type="entry name" value="ADENYLOSUCCIN_SYN_1"/>
    <property type="match status" value="1"/>
</dbReference>
<comment type="function">
    <text evidence="9">Plays an important role in the de novo pathway of purine nucleotide biosynthesis. Catalyzes the first committed step in the biosynthesis of AMP from IMP.</text>
</comment>
<comment type="pathway">
    <text evidence="9 11">Purine metabolism; AMP biosynthesis via de novo pathway; AMP from IMP: step 1/2.</text>
</comment>
<dbReference type="EMBL" id="CP017599">
    <property type="protein sequence ID" value="AOX01490.1"/>
    <property type="molecule type" value="Genomic_DNA"/>
</dbReference>
<dbReference type="InterPro" id="IPR033128">
    <property type="entry name" value="Adenylosuccin_syn_Lys_AS"/>
</dbReference>
<comment type="subunit">
    <text evidence="1 9">Homodimer.</text>
</comment>
<evidence type="ECO:0000256" key="11">
    <source>
        <dbReference type="RuleBase" id="RU000520"/>
    </source>
</evidence>
<dbReference type="HAMAP" id="MF_00011">
    <property type="entry name" value="Adenylosucc_synth"/>
    <property type="match status" value="1"/>
</dbReference>